<feature type="domain" description="Nudix hydrolase" evidence="3">
    <location>
        <begin position="68"/>
        <end position="196"/>
    </location>
</feature>
<protein>
    <submittedName>
        <fullName evidence="4">NUDIX hydrolase</fullName>
    </submittedName>
</protein>
<dbReference type="InterPro" id="IPR015797">
    <property type="entry name" value="NUDIX_hydrolase-like_dom_sf"/>
</dbReference>
<dbReference type="PROSITE" id="PS51462">
    <property type="entry name" value="NUDIX"/>
    <property type="match status" value="1"/>
</dbReference>
<dbReference type="InterPro" id="IPR000086">
    <property type="entry name" value="NUDIX_hydrolase_dom"/>
</dbReference>
<comment type="cofactor">
    <cofactor evidence="1">
        <name>Mg(2+)</name>
        <dbReference type="ChEBI" id="CHEBI:18420"/>
    </cofactor>
</comment>
<dbReference type="PANTHER" id="PTHR43046:SF16">
    <property type="entry name" value="ADP-RIBOSE PYROPHOSPHATASE YJHB-RELATED"/>
    <property type="match status" value="1"/>
</dbReference>
<evidence type="ECO:0000313" key="4">
    <source>
        <dbReference type="EMBL" id="MCB8879719.1"/>
    </source>
</evidence>
<accession>A0A964E2V7</accession>
<keyword evidence="5" id="KW-1185">Reference proteome</keyword>
<comment type="caution">
    <text evidence="4">The sequence shown here is derived from an EMBL/GenBank/DDBJ whole genome shotgun (WGS) entry which is preliminary data.</text>
</comment>
<dbReference type="PANTHER" id="PTHR43046">
    <property type="entry name" value="GDP-MANNOSE MANNOSYL HYDROLASE"/>
    <property type="match status" value="1"/>
</dbReference>
<proteinExistence type="predicted"/>
<organism evidence="4 5">
    <name type="scientific">Acidisoma cellulosilyticum</name>
    <dbReference type="NCBI Taxonomy" id="2802395"/>
    <lineage>
        <taxon>Bacteria</taxon>
        <taxon>Pseudomonadati</taxon>
        <taxon>Pseudomonadota</taxon>
        <taxon>Alphaproteobacteria</taxon>
        <taxon>Acetobacterales</taxon>
        <taxon>Acidocellaceae</taxon>
        <taxon>Acidisoma</taxon>
    </lineage>
</organism>
<evidence type="ECO:0000256" key="2">
    <source>
        <dbReference type="ARBA" id="ARBA00022801"/>
    </source>
</evidence>
<dbReference type="Pfam" id="PF00293">
    <property type="entry name" value="NUDIX"/>
    <property type="match status" value="1"/>
</dbReference>
<gene>
    <name evidence="4" type="ORF">ACELLULO517_05700</name>
</gene>
<name>A0A964E2V7_9PROT</name>
<evidence type="ECO:0000259" key="3">
    <source>
        <dbReference type="PROSITE" id="PS51462"/>
    </source>
</evidence>
<dbReference type="EMBL" id="JAESVA010000002">
    <property type="protein sequence ID" value="MCB8879719.1"/>
    <property type="molecule type" value="Genomic_DNA"/>
</dbReference>
<dbReference type="InterPro" id="IPR059176">
    <property type="entry name" value="UDP-X_N"/>
</dbReference>
<dbReference type="SUPFAM" id="SSF55811">
    <property type="entry name" value="Nudix"/>
    <property type="match status" value="1"/>
</dbReference>
<dbReference type="GO" id="GO:0016787">
    <property type="term" value="F:hydrolase activity"/>
    <property type="evidence" value="ECO:0007669"/>
    <property type="project" value="UniProtKB-KW"/>
</dbReference>
<dbReference type="Gene3D" id="3.90.79.10">
    <property type="entry name" value="Nucleoside Triphosphate Pyrophosphohydrolase"/>
    <property type="match status" value="1"/>
</dbReference>
<dbReference type="RefSeq" id="WP_227306909.1">
    <property type="nucleotide sequence ID" value="NZ_JAESVA010000002.1"/>
</dbReference>
<evidence type="ECO:0000313" key="5">
    <source>
        <dbReference type="Proteomes" id="UP000721844"/>
    </source>
</evidence>
<evidence type="ECO:0000256" key="1">
    <source>
        <dbReference type="ARBA" id="ARBA00001946"/>
    </source>
</evidence>
<dbReference type="AlphaFoldDB" id="A0A964E2V7"/>
<dbReference type="CDD" id="cd04672">
    <property type="entry name" value="NUDIX_CDP-Chase_like"/>
    <property type="match status" value="1"/>
</dbReference>
<keyword evidence="2 4" id="KW-0378">Hydrolase</keyword>
<dbReference type="Gene3D" id="6.10.250.1120">
    <property type="match status" value="1"/>
</dbReference>
<dbReference type="Pfam" id="PF12535">
    <property type="entry name" value="Nudix_N"/>
    <property type="match status" value="1"/>
</dbReference>
<reference evidence="4 5" key="1">
    <citation type="journal article" date="2021" name="Microorganisms">
        <title>Acidisoma silvae sp. nov. and Acidisomacellulosilytica sp. nov., Two Acidophilic Bacteria Isolated from Decaying Wood, Hydrolyzing Cellulose and Producing Poly-3-hydroxybutyrate.</title>
        <authorList>
            <person name="Mieszkin S."/>
            <person name="Pouder E."/>
            <person name="Uroz S."/>
            <person name="Simon-Colin C."/>
            <person name="Alain K."/>
        </authorList>
    </citation>
    <scope>NUCLEOTIDE SEQUENCE [LARGE SCALE GENOMIC DNA]</scope>
    <source>
        <strain evidence="4 5">HW T5.17</strain>
    </source>
</reference>
<sequence length="210" mass="23638">MAEPDWLLWAREIQATAQTGLAFTKDPYDRDRYEALRALAARMLAARTDGSAEGYAALFAAERGYTTPKIDVRGAVFDAAGRILMVREVMDHNRWTLPGGWADVSQTTAQSAVREVFEETGYTARAVKLVAVWDYATQRHPWPSLHSIAKHFFLCEITGGAAQTSLETSEIRFFAEDDIPADLSLGRVLPRQIARMFAHWRDRTLPTEFD</sequence>
<dbReference type="Proteomes" id="UP000721844">
    <property type="component" value="Unassembled WGS sequence"/>
</dbReference>